<gene>
    <name evidence="2" type="ORF">V1477_008289</name>
</gene>
<dbReference type="AlphaFoldDB" id="A0ABD2CCM0"/>
<sequence>MLPIELLVDFMEGRVERREDENERKRVILPTCFYLTQAVTGFHKRDALSPSSSSSFPPPLPPPPPPPLPPSSASKERRKERRKERKEGRRKEKERKGDSFSRAVILIREYMRLPMVLLIFLFPLVARLSANEPYSPSKGRGEGPLATPRSHARAPCKFQERFKGED</sequence>
<proteinExistence type="predicted"/>
<name>A0ABD2CCM0_VESMC</name>
<evidence type="ECO:0008006" key="4">
    <source>
        <dbReference type="Google" id="ProtNLM"/>
    </source>
</evidence>
<evidence type="ECO:0000256" key="1">
    <source>
        <dbReference type="SAM" id="MobiDB-lite"/>
    </source>
</evidence>
<evidence type="ECO:0000313" key="3">
    <source>
        <dbReference type="Proteomes" id="UP001607303"/>
    </source>
</evidence>
<keyword evidence="3" id="KW-1185">Reference proteome</keyword>
<feature type="region of interest" description="Disordered" evidence="1">
    <location>
        <begin position="45"/>
        <end position="98"/>
    </location>
</feature>
<feature type="compositionally biased region" description="Pro residues" evidence="1">
    <location>
        <begin position="56"/>
        <end position="70"/>
    </location>
</feature>
<feature type="compositionally biased region" description="Basic and acidic residues" evidence="1">
    <location>
        <begin position="85"/>
        <end position="98"/>
    </location>
</feature>
<organism evidence="2 3">
    <name type="scientific">Vespula maculifrons</name>
    <name type="common">Eastern yellow jacket</name>
    <name type="synonym">Wasp</name>
    <dbReference type="NCBI Taxonomy" id="7453"/>
    <lineage>
        <taxon>Eukaryota</taxon>
        <taxon>Metazoa</taxon>
        <taxon>Ecdysozoa</taxon>
        <taxon>Arthropoda</taxon>
        <taxon>Hexapoda</taxon>
        <taxon>Insecta</taxon>
        <taxon>Pterygota</taxon>
        <taxon>Neoptera</taxon>
        <taxon>Endopterygota</taxon>
        <taxon>Hymenoptera</taxon>
        <taxon>Apocrita</taxon>
        <taxon>Aculeata</taxon>
        <taxon>Vespoidea</taxon>
        <taxon>Vespidae</taxon>
        <taxon>Vespinae</taxon>
        <taxon>Vespula</taxon>
    </lineage>
</organism>
<feature type="region of interest" description="Disordered" evidence="1">
    <location>
        <begin position="132"/>
        <end position="166"/>
    </location>
</feature>
<reference evidence="2 3" key="1">
    <citation type="journal article" date="2024" name="Ann. Entomol. Soc. Am.">
        <title>Genomic analyses of the southern and eastern yellowjacket wasps (Hymenoptera: Vespidae) reveal evolutionary signatures of social life.</title>
        <authorList>
            <person name="Catto M.A."/>
            <person name="Caine P.B."/>
            <person name="Orr S.E."/>
            <person name="Hunt B.G."/>
            <person name="Goodisman M.A.D."/>
        </authorList>
    </citation>
    <scope>NUCLEOTIDE SEQUENCE [LARGE SCALE GENOMIC DNA]</scope>
    <source>
        <strain evidence="2">232</strain>
        <tissue evidence="2">Head and thorax</tissue>
    </source>
</reference>
<accession>A0ABD2CCM0</accession>
<dbReference type="EMBL" id="JAYRBN010000056">
    <property type="protein sequence ID" value="KAL2742800.1"/>
    <property type="molecule type" value="Genomic_DNA"/>
</dbReference>
<comment type="caution">
    <text evidence="2">The sequence shown here is derived from an EMBL/GenBank/DDBJ whole genome shotgun (WGS) entry which is preliminary data.</text>
</comment>
<dbReference type="Proteomes" id="UP001607303">
    <property type="component" value="Unassembled WGS sequence"/>
</dbReference>
<protein>
    <recommendedName>
        <fullName evidence="4">Transmembrane protein</fullName>
    </recommendedName>
</protein>
<evidence type="ECO:0000313" key="2">
    <source>
        <dbReference type="EMBL" id="KAL2742800.1"/>
    </source>
</evidence>